<evidence type="ECO:0000313" key="2">
    <source>
        <dbReference type="EMBL" id="WOQ69676.1"/>
    </source>
</evidence>
<name>A0AAU0MHE2_9MICO</name>
<organism evidence="2 3">
    <name type="scientific">Microbacterium limosum</name>
    <dbReference type="NCBI Taxonomy" id="3079935"/>
    <lineage>
        <taxon>Bacteria</taxon>
        <taxon>Bacillati</taxon>
        <taxon>Actinomycetota</taxon>
        <taxon>Actinomycetes</taxon>
        <taxon>Micrococcales</taxon>
        <taxon>Microbacteriaceae</taxon>
        <taxon>Microbacterium</taxon>
    </lineage>
</organism>
<dbReference type="InterPro" id="IPR007922">
    <property type="entry name" value="DciA-like"/>
</dbReference>
<dbReference type="EMBL" id="CP137080">
    <property type="protein sequence ID" value="WOQ69676.1"/>
    <property type="molecule type" value="Genomic_DNA"/>
</dbReference>
<reference evidence="2 3" key="1">
    <citation type="submission" date="2023-10" db="EMBL/GenBank/DDBJ databases">
        <title>Y20.</title>
        <authorList>
            <person name="Zhang G."/>
            <person name="Ding Y."/>
        </authorList>
    </citation>
    <scope>NUCLEOTIDE SEQUENCE [LARGE SCALE GENOMIC DNA]</scope>
    <source>
        <strain evidence="2 3">Y20</strain>
    </source>
</reference>
<evidence type="ECO:0000313" key="3">
    <source>
        <dbReference type="Proteomes" id="UP001329313"/>
    </source>
</evidence>
<dbReference type="AlphaFoldDB" id="A0AAU0MHE2"/>
<dbReference type="PANTHER" id="PTHR36456">
    <property type="entry name" value="UPF0232 PROTEIN SCO3875"/>
    <property type="match status" value="1"/>
</dbReference>
<gene>
    <name evidence="2" type="ORF">RYJ27_00020</name>
</gene>
<protein>
    <submittedName>
        <fullName evidence="2">DciA family protein</fullName>
    </submittedName>
</protein>
<dbReference type="PANTHER" id="PTHR36456:SF1">
    <property type="entry name" value="UPF0232 PROTEIN SCO3875"/>
    <property type="match status" value="1"/>
</dbReference>
<evidence type="ECO:0000256" key="1">
    <source>
        <dbReference type="SAM" id="MobiDB-lite"/>
    </source>
</evidence>
<dbReference type="Proteomes" id="UP001329313">
    <property type="component" value="Chromosome"/>
</dbReference>
<keyword evidence="3" id="KW-1185">Reference proteome</keyword>
<dbReference type="KEGG" id="mliy:RYJ27_00020"/>
<dbReference type="RefSeq" id="WP_330170770.1">
    <property type="nucleotide sequence ID" value="NZ_CP137080.1"/>
</dbReference>
<sequence>MPELDDEAPLTIATYLRLRGIAVPKRRRRRRFDPDDENAPFTPGRDPRGLADVVAELTRDAGWNTQLAREDLVLRWEEVAGAQTAAHAHPVALVDGVLTVQCDSTAWARQLSLLRAEIVTRLVRAHPEAGIEAVRFIGPDVPSWKWGPRTIPGRGPRDTYG</sequence>
<accession>A0AAU0MHE2</accession>
<feature type="region of interest" description="Disordered" evidence="1">
    <location>
        <begin position="29"/>
        <end position="48"/>
    </location>
</feature>
<proteinExistence type="predicted"/>
<dbReference type="Pfam" id="PF05258">
    <property type="entry name" value="DciA"/>
    <property type="match status" value="1"/>
</dbReference>